<accession>A0A0Q3U3U1</accession>
<dbReference type="Proteomes" id="UP000051836">
    <property type="component" value="Unassembled WGS sequence"/>
</dbReference>
<evidence type="ECO:0000313" key="2">
    <source>
        <dbReference type="EMBL" id="KQL60560.1"/>
    </source>
</evidence>
<sequence>MPIAELEHMPAEAGVMSEEDQLQIWSLRAAWKKCIESKPTDFPKIQSCWHHALLEALLVGQETCMGDRRHAGSKLGQEGDDLLPEQPAGHILQPHLAPFSLT</sequence>
<protein>
    <submittedName>
        <fullName evidence="2">Uncharacterized protein</fullName>
    </submittedName>
</protein>
<dbReference type="EMBL" id="LMAW01000123">
    <property type="protein sequence ID" value="KQL60560.1"/>
    <property type="molecule type" value="Genomic_DNA"/>
</dbReference>
<feature type="region of interest" description="Disordered" evidence="1">
    <location>
        <begin position="69"/>
        <end position="102"/>
    </location>
</feature>
<comment type="caution">
    <text evidence="2">The sequence shown here is derived from an EMBL/GenBank/DDBJ whole genome shotgun (WGS) entry which is preliminary data.</text>
</comment>
<dbReference type="AlphaFoldDB" id="A0A0Q3U3U1"/>
<evidence type="ECO:0000313" key="3">
    <source>
        <dbReference type="Proteomes" id="UP000051836"/>
    </source>
</evidence>
<keyword evidence="3" id="KW-1185">Reference proteome</keyword>
<proteinExistence type="predicted"/>
<name>A0A0Q3U3U1_AMAAE</name>
<gene>
    <name evidence="2" type="ORF">AAES_05828</name>
</gene>
<organism evidence="2 3">
    <name type="scientific">Amazona aestiva</name>
    <name type="common">Blue-fronted Amazon parrot</name>
    <dbReference type="NCBI Taxonomy" id="12930"/>
    <lineage>
        <taxon>Eukaryota</taxon>
        <taxon>Metazoa</taxon>
        <taxon>Chordata</taxon>
        <taxon>Craniata</taxon>
        <taxon>Vertebrata</taxon>
        <taxon>Euteleostomi</taxon>
        <taxon>Archelosauria</taxon>
        <taxon>Archosauria</taxon>
        <taxon>Dinosauria</taxon>
        <taxon>Saurischia</taxon>
        <taxon>Theropoda</taxon>
        <taxon>Coelurosauria</taxon>
        <taxon>Aves</taxon>
        <taxon>Neognathae</taxon>
        <taxon>Neoaves</taxon>
        <taxon>Telluraves</taxon>
        <taxon>Australaves</taxon>
        <taxon>Psittaciformes</taxon>
        <taxon>Psittacidae</taxon>
        <taxon>Amazona</taxon>
    </lineage>
</organism>
<reference evidence="2 3" key="1">
    <citation type="submission" date="2015-10" db="EMBL/GenBank/DDBJ databases">
        <authorList>
            <person name="Gilbert D.G."/>
        </authorList>
    </citation>
    <scope>NUCLEOTIDE SEQUENCE [LARGE SCALE GENOMIC DNA]</scope>
    <source>
        <strain evidence="2">FVVF132</strain>
    </source>
</reference>
<evidence type="ECO:0000256" key="1">
    <source>
        <dbReference type="SAM" id="MobiDB-lite"/>
    </source>
</evidence>